<reference evidence="2" key="1">
    <citation type="submission" date="2020-05" db="EMBL/GenBank/DDBJ databases">
        <authorList>
            <person name="Chiriac C."/>
            <person name="Salcher M."/>
            <person name="Ghai R."/>
            <person name="Kavagutti S V."/>
        </authorList>
    </citation>
    <scope>NUCLEOTIDE SEQUENCE</scope>
</reference>
<dbReference type="PANTHER" id="PTHR21666">
    <property type="entry name" value="PEPTIDASE-RELATED"/>
    <property type="match status" value="1"/>
</dbReference>
<dbReference type="InterPro" id="IPR050570">
    <property type="entry name" value="Cell_wall_metabolism_enzyme"/>
</dbReference>
<dbReference type="Gene3D" id="2.70.70.10">
    <property type="entry name" value="Glucose Permease (Domain IIA)"/>
    <property type="match status" value="1"/>
</dbReference>
<evidence type="ECO:0000313" key="2">
    <source>
        <dbReference type="EMBL" id="CAB4933359.1"/>
    </source>
</evidence>
<name>A0A6J7IR02_9ZZZZ</name>
<dbReference type="PANTHER" id="PTHR21666:SF270">
    <property type="entry name" value="MUREIN HYDROLASE ACTIVATOR ENVC"/>
    <property type="match status" value="1"/>
</dbReference>
<dbReference type="EMBL" id="CAFBMK010000180">
    <property type="protein sequence ID" value="CAB4933359.1"/>
    <property type="molecule type" value="Genomic_DNA"/>
</dbReference>
<dbReference type="SUPFAM" id="SSF51261">
    <property type="entry name" value="Duplicated hybrid motif"/>
    <property type="match status" value="1"/>
</dbReference>
<proteinExistence type="predicted"/>
<feature type="domain" description="M23ase beta-sheet core" evidence="1">
    <location>
        <begin position="249"/>
        <end position="353"/>
    </location>
</feature>
<dbReference type="InterPro" id="IPR016047">
    <property type="entry name" value="M23ase_b-sheet_dom"/>
</dbReference>
<dbReference type="Pfam" id="PF01551">
    <property type="entry name" value="Peptidase_M23"/>
    <property type="match status" value="1"/>
</dbReference>
<gene>
    <name evidence="2" type="ORF">UFOPK3564_02504</name>
</gene>
<dbReference type="InterPro" id="IPR011055">
    <property type="entry name" value="Dup_hybrid_motif"/>
</dbReference>
<dbReference type="AlphaFoldDB" id="A0A6J7IR02"/>
<accession>A0A6J7IR02</accession>
<sequence>MSRATHPLGLVPSTRPVKTTAVLLAAVTLSCAAGVGASPALGAGAPTPTTPPSTVATTASGGAVAASPVATTAIPASAPAAGGTPRVPRTIPDAPARVRAVLTRFAVSAPTWAVGAAAPTIALRLDASRITAARAQLRVEDRTTRRVVLRQSLGTVRSGVDVTAALTQRLAARPGTYRLRLIARDQTGRRIVRARSLVVAAPAPAPAPPAAPVAPPAAKDGYVFPVRGRCNFRSLGAQRFHSAREAGRAHNGQDIGTFSGFPPVVAVTAATVSQVFYDGAGGGWTIIFVGDDRIDYGYLHLRAGSIVVRPGQRVAAGQRVADAGNSGGDYEPHLHFEMRPTPWSAHRGDAVDPMPLLAGLPNTCEG</sequence>
<organism evidence="2">
    <name type="scientific">freshwater metagenome</name>
    <dbReference type="NCBI Taxonomy" id="449393"/>
    <lineage>
        <taxon>unclassified sequences</taxon>
        <taxon>metagenomes</taxon>
        <taxon>ecological metagenomes</taxon>
    </lineage>
</organism>
<protein>
    <submittedName>
        <fullName evidence="2">Unannotated protein</fullName>
    </submittedName>
</protein>
<evidence type="ECO:0000259" key="1">
    <source>
        <dbReference type="Pfam" id="PF01551"/>
    </source>
</evidence>
<dbReference type="GO" id="GO:0004222">
    <property type="term" value="F:metalloendopeptidase activity"/>
    <property type="evidence" value="ECO:0007669"/>
    <property type="project" value="TreeGrafter"/>
</dbReference>
<dbReference type="PROSITE" id="PS51257">
    <property type="entry name" value="PROKAR_LIPOPROTEIN"/>
    <property type="match status" value="1"/>
</dbReference>
<dbReference type="CDD" id="cd12797">
    <property type="entry name" value="M23_peptidase"/>
    <property type="match status" value="1"/>
</dbReference>